<proteinExistence type="predicted"/>
<organism evidence="2 3">
    <name type="scientific">Halorientalis pallida</name>
    <dbReference type="NCBI Taxonomy" id="2479928"/>
    <lineage>
        <taxon>Archaea</taxon>
        <taxon>Methanobacteriati</taxon>
        <taxon>Methanobacteriota</taxon>
        <taxon>Stenosarchaea group</taxon>
        <taxon>Halobacteria</taxon>
        <taxon>Halobacteriales</taxon>
        <taxon>Haloarculaceae</taxon>
        <taxon>Halorientalis</taxon>
    </lineage>
</organism>
<feature type="transmembrane region" description="Helical" evidence="1">
    <location>
        <begin position="182"/>
        <end position="200"/>
    </location>
</feature>
<accession>A0A498L920</accession>
<keyword evidence="1" id="KW-1133">Transmembrane helix</keyword>
<feature type="transmembrane region" description="Helical" evidence="1">
    <location>
        <begin position="76"/>
        <end position="94"/>
    </location>
</feature>
<feature type="transmembrane region" description="Helical" evidence="1">
    <location>
        <begin position="158"/>
        <end position="176"/>
    </location>
</feature>
<dbReference type="Proteomes" id="UP000289691">
    <property type="component" value="Unassembled WGS sequence"/>
</dbReference>
<protein>
    <submittedName>
        <fullName evidence="2">Uncharacterized protein</fullName>
    </submittedName>
</protein>
<feature type="transmembrane region" description="Helical" evidence="1">
    <location>
        <begin position="106"/>
        <end position="126"/>
    </location>
</feature>
<keyword evidence="1" id="KW-0472">Membrane</keyword>
<sequence length="281" mass="29807">MTRSRTAGRPWLTRVVLAAVLGMYGGSVVVLRFVALTDRIAPAAAALAPAGLAVVGVAVVAVTVPNLAVVLARTRLHYALFSVPAAVFLAHGWVEYVTVGPELPVTVRTLVLGLIAFALAGVAVLIDNRALADRIAAGQEPAASWRARPSRRVARRQLSLYVLAGAPIVAGSAVGLLTLDAAFLVVGTALSGILTSWLNATTQARTYEAYPDGLVIDPDNFPKPVPWSRLSGYSRTDDTLVLHRRCRGPIRCSRGEIDDLDAVVRVLNRHLSARDTAGDRP</sequence>
<comment type="caution">
    <text evidence="2">The sequence shown here is derived from an EMBL/GenBank/DDBJ whole genome shotgun (WGS) entry which is preliminary data.</text>
</comment>
<dbReference type="AlphaFoldDB" id="A0A498L920"/>
<evidence type="ECO:0000313" key="2">
    <source>
        <dbReference type="EMBL" id="RXK51643.1"/>
    </source>
</evidence>
<feature type="transmembrane region" description="Helical" evidence="1">
    <location>
        <begin position="40"/>
        <end position="64"/>
    </location>
</feature>
<dbReference type="RefSeq" id="WP_129067506.1">
    <property type="nucleotide sequence ID" value="NZ_RDFA01000001.1"/>
</dbReference>
<evidence type="ECO:0000256" key="1">
    <source>
        <dbReference type="SAM" id="Phobius"/>
    </source>
</evidence>
<gene>
    <name evidence="2" type="ORF">EAF64_03150</name>
</gene>
<keyword evidence="3" id="KW-1185">Reference proteome</keyword>
<evidence type="ECO:0000313" key="3">
    <source>
        <dbReference type="Proteomes" id="UP000289691"/>
    </source>
</evidence>
<dbReference type="EMBL" id="RDFA01000001">
    <property type="protein sequence ID" value="RXK51643.1"/>
    <property type="molecule type" value="Genomic_DNA"/>
</dbReference>
<keyword evidence="1" id="KW-0812">Transmembrane</keyword>
<name>A0A498L920_9EURY</name>
<feature type="transmembrane region" description="Helical" evidence="1">
    <location>
        <begin position="12"/>
        <end position="34"/>
    </location>
</feature>
<dbReference type="OrthoDB" id="271870at2157"/>
<reference evidence="2 3" key="1">
    <citation type="submission" date="2019-01" db="EMBL/GenBank/DDBJ databases">
        <title>Halorientalis sp. F13-25 a new haloarchaeum isolated from hypersaline water.</title>
        <authorList>
            <person name="Ana D.-V."/>
            <person name="Cristina S.-P."/>
            <person name="Antonio V."/>
        </authorList>
    </citation>
    <scope>NUCLEOTIDE SEQUENCE [LARGE SCALE GENOMIC DNA]</scope>
    <source>
        <strain evidence="2 3">F13-25</strain>
    </source>
</reference>